<organism evidence="2 3">
    <name type="scientific">Aspergillus ellipticus CBS 707.79</name>
    <dbReference type="NCBI Taxonomy" id="1448320"/>
    <lineage>
        <taxon>Eukaryota</taxon>
        <taxon>Fungi</taxon>
        <taxon>Dikarya</taxon>
        <taxon>Ascomycota</taxon>
        <taxon>Pezizomycotina</taxon>
        <taxon>Eurotiomycetes</taxon>
        <taxon>Eurotiomycetidae</taxon>
        <taxon>Eurotiales</taxon>
        <taxon>Aspergillaceae</taxon>
        <taxon>Aspergillus</taxon>
        <taxon>Aspergillus subgen. Circumdati</taxon>
    </lineage>
</organism>
<dbReference type="Proteomes" id="UP000247810">
    <property type="component" value="Unassembled WGS sequence"/>
</dbReference>
<protein>
    <submittedName>
        <fullName evidence="2">Uncharacterized protein</fullName>
    </submittedName>
</protein>
<keyword evidence="1" id="KW-1133">Transmembrane helix</keyword>
<evidence type="ECO:0000313" key="3">
    <source>
        <dbReference type="Proteomes" id="UP000247810"/>
    </source>
</evidence>
<dbReference type="VEuPathDB" id="FungiDB:BO71DRAFT_337711"/>
<gene>
    <name evidence="2" type="ORF">BO71DRAFT_337711</name>
</gene>
<name>A0A319CWF8_9EURO</name>
<evidence type="ECO:0000313" key="2">
    <source>
        <dbReference type="EMBL" id="PYH88969.1"/>
    </source>
</evidence>
<keyword evidence="1" id="KW-0472">Membrane</keyword>
<feature type="transmembrane region" description="Helical" evidence="1">
    <location>
        <begin position="12"/>
        <end position="28"/>
    </location>
</feature>
<dbReference type="EMBL" id="KZ826055">
    <property type="protein sequence ID" value="PYH88969.1"/>
    <property type="molecule type" value="Genomic_DNA"/>
</dbReference>
<keyword evidence="1" id="KW-0812">Transmembrane</keyword>
<feature type="non-terminal residue" evidence="2">
    <location>
        <position position="1"/>
    </location>
</feature>
<sequence length="52" mass="6486">YPDSILFNREDLYKYYSFLINFYIKFLIKRNIFSSKNIKVLYTYSRLKEKTS</sequence>
<proteinExistence type="predicted"/>
<evidence type="ECO:0000256" key="1">
    <source>
        <dbReference type="SAM" id="Phobius"/>
    </source>
</evidence>
<accession>A0A319CWF8</accession>
<reference evidence="2 3" key="1">
    <citation type="submission" date="2018-02" db="EMBL/GenBank/DDBJ databases">
        <title>The genomes of Aspergillus section Nigri reveals drivers in fungal speciation.</title>
        <authorList>
            <consortium name="DOE Joint Genome Institute"/>
            <person name="Vesth T.C."/>
            <person name="Nybo J."/>
            <person name="Theobald S."/>
            <person name="Brandl J."/>
            <person name="Frisvad J.C."/>
            <person name="Nielsen K.F."/>
            <person name="Lyhne E.K."/>
            <person name="Kogle M.E."/>
            <person name="Kuo A."/>
            <person name="Riley R."/>
            <person name="Clum A."/>
            <person name="Nolan M."/>
            <person name="Lipzen A."/>
            <person name="Salamov A."/>
            <person name="Henrissat B."/>
            <person name="Wiebenga A."/>
            <person name="De vries R.P."/>
            <person name="Grigoriev I.V."/>
            <person name="Mortensen U.H."/>
            <person name="Andersen M.R."/>
            <person name="Baker S.E."/>
        </authorList>
    </citation>
    <scope>NUCLEOTIDE SEQUENCE [LARGE SCALE GENOMIC DNA]</scope>
    <source>
        <strain evidence="2 3">CBS 707.79</strain>
    </source>
</reference>
<keyword evidence="3" id="KW-1185">Reference proteome</keyword>
<dbReference type="AlphaFoldDB" id="A0A319CWF8"/>